<evidence type="ECO:0000313" key="2">
    <source>
        <dbReference type="Proteomes" id="UP000225347"/>
    </source>
</evidence>
<sequence>MKLYQVEHDNCEPYEDNFHFREDEIYTNKENLIKRIKEEGYKESITHRGEQEFIKGDPRGFDRMDMITIHELEVISNTLEEE</sequence>
<reference evidence="1 2" key="1">
    <citation type="submission" date="2017-03" db="EMBL/GenBank/DDBJ databases">
        <title>Efficacy of two virulent bacteriophages, qdsa001 and qdsa002, against Staphylococcus aureus biofilms and their genome analysis.</title>
        <authorList>
            <person name="Lv X."/>
            <person name="Wang J."/>
            <person name="Lin H."/>
        </authorList>
    </citation>
    <scope>NUCLEOTIDE SEQUENCE [LARGE SCALE GENOMIC DNA]</scope>
</reference>
<name>A0A1X9SIT1_9CAUD</name>
<dbReference type="Proteomes" id="UP000225347">
    <property type="component" value="Segment"/>
</dbReference>
<organism evidence="1 2">
    <name type="scientific">Staphylococcus phage qdsa002</name>
    <dbReference type="NCBI Taxonomy" id="1970746"/>
    <lineage>
        <taxon>Viruses</taxon>
        <taxon>Duplodnaviria</taxon>
        <taxon>Heunggongvirae</taxon>
        <taxon>Uroviricota</taxon>
        <taxon>Caudoviricetes</taxon>
        <taxon>Herelleviridae</taxon>
        <taxon>Twortvirinae</taxon>
        <taxon>Kayvirus</taxon>
        <taxon>Kayvirus G15</taxon>
    </lineage>
</organism>
<gene>
    <name evidence="1" type="ORF">qdsa002_29</name>
</gene>
<accession>A0A1X9SIT1</accession>
<evidence type="ECO:0000313" key="1">
    <source>
        <dbReference type="EMBL" id="ARQ95986.1"/>
    </source>
</evidence>
<protein>
    <recommendedName>
        <fullName evidence="3">BofL</fullName>
    </recommendedName>
</protein>
<dbReference type="EMBL" id="KY779849">
    <property type="protein sequence ID" value="ARQ95986.1"/>
    <property type="molecule type" value="Genomic_DNA"/>
</dbReference>
<evidence type="ECO:0008006" key="3">
    <source>
        <dbReference type="Google" id="ProtNLM"/>
    </source>
</evidence>
<proteinExistence type="predicted"/>